<dbReference type="HAMAP" id="MF_00100_B">
    <property type="entry name" value="IF_2_B"/>
    <property type="match status" value="1"/>
</dbReference>
<dbReference type="NCBIfam" id="TIGR00487">
    <property type="entry name" value="IF-2"/>
    <property type="match status" value="1"/>
</dbReference>
<evidence type="ECO:0000256" key="15">
    <source>
        <dbReference type="SAM" id="MobiDB-lite"/>
    </source>
</evidence>
<dbReference type="InterPro" id="IPR044145">
    <property type="entry name" value="IF2_II"/>
</dbReference>
<evidence type="ECO:0000256" key="13">
    <source>
        <dbReference type="PROSITE-ProRule" id="PRU00283"/>
    </source>
</evidence>
<dbReference type="Pfam" id="PF11721">
    <property type="entry name" value="Malectin"/>
    <property type="match status" value="1"/>
</dbReference>
<dbReference type="FunFam" id="3.40.50.300:FF:000019">
    <property type="entry name" value="Translation initiation factor IF-2"/>
    <property type="match status" value="1"/>
</dbReference>
<dbReference type="Pfam" id="PF11987">
    <property type="entry name" value="IF-2"/>
    <property type="match status" value="1"/>
</dbReference>
<dbReference type="Pfam" id="PF00225">
    <property type="entry name" value="Kinesin"/>
    <property type="match status" value="1"/>
</dbReference>
<feature type="chain" id="PRO_5035941854" description="Translation initiation factor IF-2, chloroplastic" evidence="16">
    <location>
        <begin position="29"/>
        <end position="2286"/>
    </location>
</feature>
<evidence type="ECO:0000256" key="8">
    <source>
        <dbReference type="ARBA" id="ARBA00023054"/>
    </source>
</evidence>
<dbReference type="InterPro" id="IPR000795">
    <property type="entry name" value="T_Tr_GTP-bd_dom"/>
</dbReference>
<dbReference type="GO" id="GO:0003777">
    <property type="term" value="F:microtubule motor activity"/>
    <property type="evidence" value="ECO:0007669"/>
    <property type="project" value="InterPro"/>
</dbReference>
<comment type="similarity">
    <text evidence="2">Belongs to the TRAFAC class myosin-kinesin ATPase superfamily. Kinesin family. KIN-14 subfamily.</text>
</comment>
<dbReference type="FunFam" id="2.40.30.10:FF:000054">
    <property type="entry name" value="Translation initiation factor IF-2"/>
    <property type="match status" value="1"/>
</dbReference>
<sequence length="2286" mass="250030">MGSMVVLVGSMPSLASLVSLGSLSGSAATSSCVESSSYSVVKRVSLSKRSLRRAKSWHCVCKYSVTATDFIAEQGNAVSLDSSSNGDGNDGDSEVVLKPSPKPVLKSPAGSKDETLLSMNSVGWGSSRGSGDSDEEEERNKVIESLDEVLEKAGKLETSKQSQVGASAGSIRKENGNVNKMTPSNSYTDSRNVNSTAATRKAKTLRSVWRKGDTVSSVQRIVKEVPKASNKFIKEEPKTVEGTKLESQSRVPLKPPQPPLRPQPKLQAKPSAAPSPIIKKPVVLKDVGAAPKSPIKDETGSGAAQSKGQPILIDKFARKKPVVDPVIAQAVLAPTKPGKGPAPGKYKDRKKGASPGTPRRRMVDNDVEIPDEELNVSIPGAATARKGRKWTKASRKAAKIQAAREAAPVKVEILEVGEKGMSIEELAYNLTMGEGEILGLLFSKGIKPDGVQTLDKEMVKMICKEYEVEVIDADPVRFEEMAKKNEILDEDDLDKLQERPPVLTIMGHTTLLDHIRKSKVAASEAGGITQGIGAYKVMVPVDGKLQPCVFLDTPGHEAFGAMRARGARVTDIAIIVVAADDGIRPQTNEAIAHAKAAGVPIVIAINKIDKDGANPERVMQELSSIGLMPEDWGGDVPMVQISALKGENIDDLLETVMLVAELQELKANPDRNAKGTVIEAGLDKSKGPIGTFIVQKGTLKRGDVVVCGEAFGKVRALFEGGGKQVDQVGPSIPVQVIGLSNVPIAGDEFEVVASLDIARENAEARAELLWNERISAKAGDGKVTLSSLASAVSAGKLSGLDLHQLNIIMKVDLQGSMEAVRQALQVLPRDNVTLKFLLQATGDVSNSDVDLAVVSEAIILGFNVKAPGSVKSYAEKKGVEIRLYRVIYELIDEVRYAMEGLLELVEEQEPIGSTVVRAVFSSGSGRVAGCMVTEGKVIKGCGIRVVRNRKTVHVGVLDSLRRVKEIVKEVNAGLECGIGAEDYDDWEEGDIIEAFNTVEKKRTLEEASASMAAAMEEIPDFSYFLCSEPGMHSLIHFLSDSLRADTWFSDIEHPLTSRISTCLKVPVGNGGSGIGNKKVLDAQQLNQWQDPLLLTDVSWQQQQQNSSSLSYSQYTQPISSKFQSLTMVDSISFSNSNEVDMYWQETQSLESISTQKIIHPVENDTIEGRSVIGFSLTSPDLVICAASPDISRTGYGDSPDFMDKNKCSIEVSLENGIDGSGIKDSSKTPCVKFSPVFQTFNKELSPESSFELLPQTEKEEKLVKVFVPGVSINAGCTGGAVFLGGVEFVEDDCFAGGDTVRTDATIGDGQDGGLSLYQTARYGNFSYCFRGLEPGTYDVSLHLAEIVFTEGPPGLRVFDVFIHEKKVVSCLDIYAQVGANKPLVISDLKAFVEGDEGLLIRFEGVMGNPIVCGISVTKDSSAHTREAQFVEMSQVAECESPKEDNGHLQVEGDYEKLLRDYECQRRELTEIRRTMDELKRENRLKSRECQDALKSLQELQNELMRKSMHVGSLAFAIEGQVKEKSRWFTSLRDLTRKLKLMKMEHIKLSEEALAYKNCVADMEDMRLTIVSTMKQQVELHEDIKIKFVEGAKERKELYNKVLELKGNIRVFCRCRPLKPEEVAAGALVTIDFESAKDGELTVMSNGLPRKTFKFDAVFSPQANQADVFEDTASFASSILDGYNVCVFAYGQTGTGKTFTMEGTEEDRGVNFRTLEQVFCMIKEREKLFRYDVSVSVLEVYNEQIRDLLVSDSQPGVAAKRLEIRQAGEGLHHVPGLVEARVHNMSEVWEVLQTGSNARAIGSTNANEHSSRSHCIHCVMVKGENLLNGECTKNKLWLVDLAGSERISKTEVQGERLRETQNINKSLSALGDVISALATKSPHIPFRNSKLTHLLQDSLGGDSKTFMFVQISPNENDLGETLCSLNFASRVRGIELGPAKRQLDNAELLRYKQMSEKSKQDLKSKDVQIKKMEDTINGLDLKTKEKDLKYMMLQDKVKELEAQLLVERKLARQHVDTKIAEQQQQMKQLQEHIIAPPRPPLPNRILGSNKNYNEPANGALNKQHINPTQPLAGNTSNKSTISLPSTDGIVKLIDSTEKENNPDKANQPRLPKRTGRASICTTAGQVLAAPAPRRNSMIPLPSIPSLVQLPSIPSLVQLPSIPSSFLLCQVDMKQNSEGTETNCLHKQTHCDSPKGIRNGSKRLNTMLKRSLQKKANMKSPMQQHTRRGGINVGMEKVRVSIGSRGRMAHRVLLGNGRRAGIRETHQKQMLGEKERRWNSGTVARTPI</sequence>
<dbReference type="GO" id="GO:0005874">
    <property type="term" value="C:microtubule"/>
    <property type="evidence" value="ECO:0007669"/>
    <property type="project" value="UniProtKB-KW"/>
</dbReference>
<feature type="domain" description="Tr-type G" evidence="18">
    <location>
        <begin position="509"/>
        <end position="666"/>
    </location>
</feature>
<evidence type="ECO:0000256" key="16">
    <source>
        <dbReference type="SAM" id="SignalP"/>
    </source>
</evidence>
<dbReference type="FunFam" id="3.40.50.10050:FF:000001">
    <property type="entry name" value="Translation initiation factor IF-2"/>
    <property type="match status" value="1"/>
</dbReference>
<feature type="region of interest" description="Disordered" evidence="15">
    <location>
        <begin position="227"/>
        <end position="312"/>
    </location>
</feature>
<keyword evidence="4" id="KW-0493">Microtubule</keyword>
<dbReference type="GO" id="GO:0003924">
    <property type="term" value="F:GTPase activity"/>
    <property type="evidence" value="ECO:0007669"/>
    <property type="project" value="InterPro"/>
</dbReference>
<evidence type="ECO:0000256" key="7">
    <source>
        <dbReference type="ARBA" id="ARBA00022917"/>
    </source>
</evidence>
<keyword evidence="20" id="KW-1185">Reference proteome</keyword>
<dbReference type="PROSITE" id="PS51722">
    <property type="entry name" value="G_TR_2"/>
    <property type="match status" value="1"/>
</dbReference>
<dbReference type="InterPro" id="IPR005225">
    <property type="entry name" value="Small_GTP-bd"/>
</dbReference>
<evidence type="ECO:0000313" key="19">
    <source>
        <dbReference type="EMBL" id="KAH8518066.1"/>
    </source>
</evidence>
<evidence type="ECO:0000256" key="3">
    <source>
        <dbReference type="ARBA" id="ARBA00022540"/>
    </source>
</evidence>
<evidence type="ECO:0000256" key="10">
    <source>
        <dbReference type="ARBA" id="ARBA00023175"/>
    </source>
</evidence>
<keyword evidence="16" id="KW-0732">Signal</keyword>
<dbReference type="Pfam" id="PF22042">
    <property type="entry name" value="EF-G_D2"/>
    <property type="match status" value="1"/>
</dbReference>
<keyword evidence="6 13" id="KW-0067">ATP-binding</keyword>
<dbReference type="InterPro" id="IPR036925">
    <property type="entry name" value="TIF_IF2_dom3_sf"/>
</dbReference>
<feature type="compositionally biased region" description="Pro residues" evidence="15">
    <location>
        <begin position="253"/>
        <end position="262"/>
    </location>
</feature>
<proteinExistence type="inferred from homology"/>
<dbReference type="GO" id="GO:0005525">
    <property type="term" value="F:GTP binding"/>
    <property type="evidence" value="ECO:0007669"/>
    <property type="project" value="UniProtKB-KW"/>
</dbReference>
<dbReference type="GO" id="GO:0007018">
    <property type="term" value="P:microtubule-based movement"/>
    <property type="evidence" value="ECO:0007669"/>
    <property type="project" value="InterPro"/>
</dbReference>
<feature type="region of interest" description="Disordered" evidence="15">
    <location>
        <begin position="333"/>
        <end position="362"/>
    </location>
</feature>
<organism evidence="19 20">
    <name type="scientific">Populus deltoides</name>
    <name type="common">Eastern poplar</name>
    <name type="synonym">Eastern cottonwood</name>
    <dbReference type="NCBI Taxonomy" id="3696"/>
    <lineage>
        <taxon>Eukaryota</taxon>
        <taxon>Viridiplantae</taxon>
        <taxon>Streptophyta</taxon>
        <taxon>Embryophyta</taxon>
        <taxon>Tracheophyta</taxon>
        <taxon>Spermatophyta</taxon>
        <taxon>Magnoliopsida</taxon>
        <taxon>eudicotyledons</taxon>
        <taxon>Gunneridae</taxon>
        <taxon>Pentapetalae</taxon>
        <taxon>rosids</taxon>
        <taxon>fabids</taxon>
        <taxon>Malpighiales</taxon>
        <taxon>Salicaceae</taxon>
        <taxon>Saliceae</taxon>
        <taxon>Populus</taxon>
    </lineage>
</organism>
<evidence type="ECO:0000256" key="6">
    <source>
        <dbReference type="ARBA" id="ARBA00022840"/>
    </source>
</evidence>
<dbReference type="PROSITE" id="PS01176">
    <property type="entry name" value="IF2"/>
    <property type="match status" value="1"/>
</dbReference>
<evidence type="ECO:0000256" key="12">
    <source>
        <dbReference type="ARBA" id="ARBA00044105"/>
    </source>
</evidence>
<reference evidence="19" key="1">
    <citation type="journal article" date="2021" name="J. Hered.">
        <title>Genome Assembly of Salicaceae Populus deltoides (Eastern Cottonwood) I-69 Based on Nanopore Sequencing and Hi-C Technologies.</title>
        <authorList>
            <person name="Bai S."/>
            <person name="Wu H."/>
            <person name="Zhang J."/>
            <person name="Pan Z."/>
            <person name="Zhao W."/>
            <person name="Li Z."/>
            <person name="Tong C."/>
        </authorList>
    </citation>
    <scope>NUCLEOTIDE SEQUENCE</scope>
    <source>
        <tissue evidence="19">Leaf</tissue>
    </source>
</reference>
<dbReference type="InterPro" id="IPR000178">
    <property type="entry name" value="TF_IF2_bacterial-like"/>
</dbReference>
<dbReference type="PROSITE" id="PS50067">
    <property type="entry name" value="KINESIN_MOTOR_2"/>
    <property type="match status" value="1"/>
</dbReference>
<evidence type="ECO:0000256" key="4">
    <source>
        <dbReference type="ARBA" id="ARBA00022701"/>
    </source>
</evidence>
<evidence type="ECO:0000256" key="11">
    <source>
        <dbReference type="ARBA" id="ARBA00025162"/>
    </source>
</evidence>
<dbReference type="InterPro" id="IPR027640">
    <property type="entry name" value="Kinesin-like_fam"/>
</dbReference>
<dbReference type="CDD" id="cd03702">
    <property type="entry name" value="IF2_mtIF2_II"/>
    <property type="match status" value="1"/>
</dbReference>
<dbReference type="GO" id="GO:0005524">
    <property type="term" value="F:ATP binding"/>
    <property type="evidence" value="ECO:0007669"/>
    <property type="project" value="UniProtKB-UniRule"/>
</dbReference>
<dbReference type="InterPro" id="IPR053905">
    <property type="entry name" value="EF-G-like_DII"/>
</dbReference>
<dbReference type="CDD" id="cd01887">
    <property type="entry name" value="IF2_eIF5B"/>
    <property type="match status" value="1"/>
</dbReference>
<dbReference type="InterPro" id="IPR001752">
    <property type="entry name" value="Kinesin_motor_dom"/>
</dbReference>
<dbReference type="GO" id="GO:0008017">
    <property type="term" value="F:microtubule binding"/>
    <property type="evidence" value="ECO:0007669"/>
    <property type="project" value="InterPro"/>
</dbReference>
<dbReference type="SMART" id="SM00129">
    <property type="entry name" value="KISc"/>
    <property type="match status" value="1"/>
</dbReference>
<keyword evidence="7" id="KW-0648">Protein biosynthesis</keyword>
<dbReference type="Pfam" id="PF00009">
    <property type="entry name" value="GTP_EFTU"/>
    <property type="match status" value="1"/>
</dbReference>
<dbReference type="SUPFAM" id="SSF50447">
    <property type="entry name" value="Translation proteins"/>
    <property type="match status" value="2"/>
</dbReference>
<keyword evidence="3" id="KW-0396">Initiation factor</keyword>
<dbReference type="NCBIfam" id="TIGR00231">
    <property type="entry name" value="small_GTP"/>
    <property type="match status" value="1"/>
</dbReference>
<comment type="caution">
    <text evidence="19">The sequence shown here is derived from an EMBL/GenBank/DDBJ whole genome shotgun (WGS) entry which is preliminary data.</text>
</comment>
<feature type="coiled-coil region" evidence="14">
    <location>
        <begin position="1454"/>
        <end position="1506"/>
    </location>
</feature>
<feature type="compositionally biased region" description="Polar residues" evidence="15">
    <location>
        <begin position="2062"/>
        <end position="2084"/>
    </location>
</feature>
<accession>A0A8T2ZL07</accession>
<dbReference type="InterPro" id="IPR021720">
    <property type="entry name" value="Malectin_dom"/>
</dbReference>
<dbReference type="FunFam" id="2.40.30.10:FF:000008">
    <property type="entry name" value="Translation initiation factor IF-2"/>
    <property type="match status" value="1"/>
</dbReference>
<dbReference type="InterPro" id="IPR023115">
    <property type="entry name" value="TIF_IF2_dom3"/>
</dbReference>
<dbReference type="Gene3D" id="3.40.50.10050">
    <property type="entry name" value="Translation initiation factor IF- 2, domain 3"/>
    <property type="match status" value="1"/>
</dbReference>
<dbReference type="InterPro" id="IPR009000">
    <property type="entry name" value="Transl_B-barrel_sf"/>
</dbReference>
<feature type="compositionally biased region" description="Low complexity" evidence="15">
    <location>
        <begin position="96"/>
        <end position="108"/>
    </location>
</feature>
<dbReference type="SUPFAM" id="SSF52156">
    <property type="entry name" value="Initiation factor IF2/eIF5b, domain 3"/>
    <property type="match status" value="1"/>
</dbReference>
<evidence type="ECO:0000256" key="1">
    <source>
        <dbReference type="ARBA" id="ARBA00007733"/>
    </source>
</evidence>
<evidence type="ECO:0000259" key="18">
    <source>
        <dbReference type="PROSITE" id="PS51722"/>
    </source>
</evidence>
<dbReference type="SUPFAM" id="SSF52540">
    <property type="entry name" value="P-loop containing nucleoside triphosphate hydrolases"/>
    <property type="match status" value="2"/>
</dbReference>
<dbReference type="InterPro" id="IPR006847">
    <property type="entry name" value="IF2_N"/>
</dbReference>
<dbReference type="Gene3D" id="2.40.30.10">
    <property type="entry name" value="Translation factors"/>
    <property type="match status" value="2"/>
</dbReference>
<gene>
    <name evidence="19" type="ORF">H0E87_000029</name>
</gene>
<feature type="signal peptide" evidence="16">
    <location>
        <begin position="1"/>
        <end position="28"/>
    </location>
</feature>
<feature type="compositionally biased region" description="Basic and acidic residues" evidence="15">
    <location>
        <begin position="227"/>
        <end position="244"/>
    </location>
</feature>
<feature type="region of interest" description="Disordered" evidence="15">
    <location>
        <begin position="79"/>
        <end position="140"/>
    </location>
</feature>
<dbReference type="PANTHER" id="PTHR47972">
    <property type="entry name" value="KINESIN-LIKE PROTEIN KLP-3"/>
    <property type="match status" value="1"/>
</dbReference>
<feature type="domain" description="Kinesin motor" evidence="17">
    <location>
        <begin position="1607"/>
        <end position="1933"/>
    </location>
</feature>
<evidence type="ECO:0000313" key="20">
    <source>
        <dbReference type="Proteomes" id="UP000807159"/>
    </source>
</evidence>
<feature type="region of interest" description="Disordered" evidence="15">
    <location>
        <begin position="154"/>
        <end position="201"/>
    </location>
</feature>
<dbReference type="Gene3D" id="2.60.120.430">
    <property type="entry name" value="Galactose-binding lectin"/>
    <property type="match status" value="1"/>
</dbReference>
<feature type="compositionally biased region" description="Polar residues" evidence="15">
    <location>
        <begin position="176"/>
        <end position="198"/>
    </location>
</feature>
<dbReference type="CDD" id="cd01366">
    <property type="entry name" value="KISc_C_terminal"/>
    <property type="match status" value="1"/>
</dbReference>
<keyword evidence="5 13" id="KW-0547">Nucleotide-binding</keyword>
<feature type="region of interest" description="Disordered" evidence="15">
    <location>
        <begin position="2051"/>
        <end position="2114"/>
    </location>
</feature>
<comment type="function">
    <text evidence="11">One of the essential components for the initiation of protein synthesis. Protects formylmethionyl-tRNA from spontaneous hydrolysis and promotes its binding to the 30S ribosomal subunits. Also involved in the hydrolysis of GTP during the formation of the 70S ribosomal complex.</text>
</comment>
<dbReference type="PRINTS" id="PR00380">
    <property type="entry name" value="KINESINHEAVY"/>
</dbReference>
<keyword evidence="9" id="KW-0342">GTP-binding</keyword>
<dbReference type="Proteomes" id="UP000807159">
    <property type="component" value="Chromosome 1"/>
</dbReference>
<dbReference type="FunFam" id="3.40.850.10:FF:000057">
    <property type="entry name" value="kinesin-like protein KIN-14R"/>
    <property type="match status" value="1"/>
</dbReference>
<evidence type="ECO:0000259" key="17">
    <source>
        <dbReference type="PROSITE" id="PS50067"/>
    </source>
</evidence>
<comment type="similarity">
    <text evidence="1">Belongs to the TRAFAC class translation factor GTPase superfamily. Classic translation factor GTPase family. IF-2 subfamily.</text>
</comment>
<dbReference type="GO" id="GO:0003743">
    <property type="term" value="F:translation initiation factor activity"/>
    <property type="evidence" value="ECO:0007669"/>
    <property type="project" value="UniProtKB-KW"/>
</dbReference>
<dbReference type="EMBL" id="JACEGQ020000001">
    <property type="protein sequence ID" value="KAH8518066.1"/>
    <property type="molecule type" value="Genomic_DNA"/>
</dbReference>
<dbReference type="PANTHER" id="PTHR47972:SF35">
    <property type="entry name" value="KINESIN-LIKE PROTEIN KIN-14Q"/>
    <property type="match status" value="1"/>
</dbReference>
<dbReference type="InterPro" id="IPR027417">
    <property type="entry name" value="P-loop_NTPase"/>
</dbReference>
<dbReference type="CDD" id="cd03692">
    <property type="entry name" value="mtIF2_IVc"/>
    <property type="match status" value="1"/>
</dbReference>
<keyword evidence="8 14" id="KW-0175">Coiled coil</keyword>
<evidence type="ECO:0000256" key="5">
    <source>
        <dbReference type="ARBA" id="ARBA00022741"/>
    </source>
</evidence>
<dbReference type="InterPro" id="IPR036961">
    <property type="entry name" value="Kinesin_motor_dom_sf"/>
</dbReference>
<feature type="binding site" evidence="13">
    <location>
        <begin position="1690"/>
        <end position="1697"/>
    </location>
    <ligand>
        <name>ATP</name>
        <dbReference type="ChEBI" id="CHEBI:30616"/>
    </ligand>
</feature>
<name>A0A8T2ZL07_POPDE</name>
<dbReference type="Pfam" id="PF04760">
    <property type="entry name" value="IF2_N"/>
    <property type="match status" value="1"/>
</dbReference>
<evidence type="ECO:0000256" key="2">
    <source>
        <dbReference type="ARBA" id="ARBA00010899"/>
    </source>
</evidence>
<protein>
    <recommendedName>
        <fullName evidence="12">Translation initiation factor IF-2, chloroplastic</fullName>
    </recommendedName>
</protein>
<keyword evidence="10 13" id="KW-0505">Motor protein</keyword>
<dbReference type="Gene3D" id="3.40.850.10">
    <property type="entry name" value="Kinesin motor domain"/>
    <property type="match status" value="1"/>
</dbReference>
<dbReference type="Gene3D" id="3.40.50.300">
    <property type="entry name" value="P-loop containing nucleotide triphosphate hydrolases"/>
    <property type="match status" value="1"/>
</dbReference>
<feature type="coiled-coil region" evidence="14">
    <location>
        <begin position="1982"/>
        <end position="2031"/>
    </location>
</feature>
<evidence type="ECO:0000256" key="9">
    <source>
        <dbReference type="ARBA" id="ARBA00023134"/>
    </source>
</evidence>
<evidence type="ECO:0000256" key="14">
    <source>
        <dbReference type="SAM" id="Coils"/>
    </source>
</evidence>